<evidence type="ECO:0000313" key="1">
    <source>
        <dbReference type="EMBL" id="MPM16871.1"/>
    </source>
</evidence>
<proteinExistence type="predicted"/>
<sequence length="153" mass="17490">MSELTQLISQQVSLLKEQNKLQQNCIDGQKIYIEQLEKRSAALLQQMKEEPPVDFLNESIKGFSKQTQAYLEKTLTSALRESNIDQLVQDKINQQIQPMLKDIQDTQSKLTQTLSQISTASSLLNTTEVSERLTTLEDSLRDLTTQLKKAIEY</sequence>
<protein>
    <submittedName>
        <fullName evidence="1">Uncharacterized protein</fullName>
    </submittedName>
</protein>
<organism evidence="1">
    <name type="scientific">bioreactor metagenome</name>
    <dbReference type="NCBI Taxonomy" id="1076179"/>
    <lineage>
        <taxon>unclassified sequences</taxon>
        <taxon>metagenomes</taxon>
        <taxon>ecological metagenomes</taxon>
    </lineage>
</organism>
<dbReference type="AlphaFoldDB" id="A0A644XM28"/>
<dbReference type="EMBL" id="VSSQ01002692">
    <property type="protein sequence ID" value="MPM16871.1"/>
    <property type="molecule type" value="Genomic_DNA"/>
</dbReference>
<accession>A0A644XM28</accession>
<name>A0A644XM28_9ZZZZ</name>
<comment type="caution">
    <text evidence="1">The sequence shown here is derived from an EMBL/GenBank/DDBJ whole genome shotgun (WGS) entry which is preliminary data.</text>
</comment>
<gene>
    <name evidence="1" type="ORF">SDC9_63253</name>
</gene>
<reference evidence="1" key="1">
    <citation type="submission" date="2019-08" db="EMBL/GenBank/DDBJ databases">
        <authorList>
            <person name="Kucharzyk K."/>
            <person name="Murdoch R.W."/>
            <person name="Higgins S."/>
            <person name="Loffler F."/>
        </authorList>
    </citation>
    <scope>NUCLEOTIDE SEQUENCE</scope>
</reference>